<sequence length="102" mass="10984">MSAEPAPVDAAEAVPERLPAVPERLLALRDAAREGESVLPLYGPGVKDAFVDGLYRQHDLGSAVWEALHDAGYERVVFFSLDATLTVRDTASRRLPADPEAA</sequence>
<evidence type="ECO:0000313" key="2">
    <source>
        <dbReference type="Proteomes" id="UP000483004"/>
    </source>
</evidence>
<evidence type="ECO:0000313" key="1">
    <source>
        <dbReference type="EMBL" id="KAB2350645.1"/>
    </source>
</evidence>
<organism evidence="1 2">
    <name type="scientific">Actinomadura montaniterrae</name>
    <dbReference type="NCBI Taxonomy" id="1803903"/>
    <lineage>
        <taxon>Bacteria</taxon>
        <taxon>Bacillati</taxon>
        <taxon>Actinomycetota</taxon>
        <taxon>Actinomycetes</taxon>
        <taxon>Streptosporangiales</taxon>
        <taxon>Thermomonosporaceae</taxon>
        <taxon>Actinomadura</taxon>
    </lineage>
</organism>
<keyword evidence="2" id="KW-1185">Reference proteome</keyword>
<name>A0A6L3VF38_9ACTN</name>
<feature type="non-terminal residue" evidence="1">
    <location>
        <position position="102"/>
    </location>
</feature>
<dbReference type="EMBL" id="WBMR01000438">
    <property type="protein sequence ID" value="KAB2350645.1"/>
    <property type="molecule type" value="Genomic_DNA"/>
</dbReference>
<comment type="caution">
    <text evidence="1">The sequence shown here is derived from an EMBL/GenBank/DDBJ whole genome shotgun (WGS) entry which is preliminary data.</text>
</comment>
<accession>A0A6L3VF38</accession>
<proteinExistence type="predicted"/>
<dbReference type="AlphaFoldDB" id="A0A6L3VF38"/>
<gene>
    <name evidence="1" type="ORF">F9B16_50075</name>
</gene>
<reference evidence="1 2" key="1">
    <citation type="submission" date="2019-09" db="EMBL/GenBank/DDBJ databases">
        <title>Actinomadura physcomitrii sp. nov., a novel actinomycete isolated from moss [Physcomitrium sphaericum (Ludw) Fuernr].</title>
        <authorList>
            <person name="Liu C."/>
            <person name="Zhuang X."/>
        </authorList>
    </citation>
    <scope>NUCLEOTIDE SEQUENCE [LARGE SCALE GENOMIC DNA]</scope>
    <source>
        <strain evidence="1 2">CYP1-1B</strain>
    </source>
</reference>
<dbReference type="Proteomes" id="UP000483004">
    <property type="component" value="Unassembled WGS sequence"/>
</dbReference>
<dbReference type="RefSeq" id="WP_225992683.1">
    <property type="nucleotide sequence ID" value="NZ_WBMR01000438.1"/>
</dbReference>
<protein>
    <submittedName>
        <fullName evidence="1">Uncharacterized protein</fullName>
    </submittedName>
</protein>